<evidence type="ECO:0000256" key="5">
    <source>
        <dbReference type="ARBA" id="ARBA00022679"/>
    </source>
</evidence>
<dbReference type="GO" id="GO:0071555">
    <property type="term" value="P:cell wall organization"/>
    <property type="evidence" value="ECO:0007669"/>
    <property type="project" value="UniProtKB-KW"/>
</dbReference>
<keyword evidence="4 12" id="KW-0132">Cell division</keyword>
<dbReference type="Pfam" id="PF00275">
    <property type="entry name" value="EPSP_synthase"/>
    <property type="match status" value="1"/>
</dbReference>
<keyword evidence="3 12" id="KW-0963">Cytoplasm</keyword>
<dbReference type="CDD" id="cd01555">
    <property type="entry name" value="UdpNAET"/>
    <property type="match status" value="1"/>
</dbReference>
<organism evidence="14">
    <name type="scientific">uncultured Desulfobacterium sp</name>
    <dbReference type="NCBI Taxonomy" id="201089"/>
    <lineage>
        <taxon>Bacteria</taxon>
        <taxon>Pseudomonadati</taxon>
        <taxon>Thermodesulfobacteriota</taxon>
        <taxon>Desulfobacteria</taxon>
        <taxon>Desulfobacterales</taxon>
        <taxon>Desulfobacteriaceae</taxon>
        <taxon>Desulfobacterium</taxon>
        <taxon>environmental samples</taxon>
    </lineage>
</organism>
<reference evidence="14" key="1">
    <citation type="submission" date="2018-01" db="EMBL/GenBank/DDBJ databases">
        <authorList>
            <person name="Regsiter A."/>
            <person name="William W."/>
        </authorList>
    </citation>
    <scope>NUCLEOTIDE SEQUENCE</scope>
    <source>
        <strain evidence="14">TRIP AH-1</strain>
    </source>
</reference>
<evidence type="ECO:0000256" key="4">
    <source>
        <dbReference type="ARBA" id="ARBA00022618"/>
    </source>
</evidence>
<evidence type="ECO:0000256" key="6">
    <source>
        <dbReference type="ARBA" id="ARBA00022960"/>
    </source>
</evidence>
<dbReference type="SUPFAM" id="SSF55205">
    <property type="entry name" value="EPT/RTPC-like"/>
    <property type="match status" value="1"/>
</dbReference>
<dbReference type="GO" id="GO:0005737">
    <property type="term" value="C:cytoplasm"/>
    <property type="evidence" value="ECO:0007669"/>
    <property type="project" value="UniProtKB-SubCell"/>
</dbReference>
<dbReference type="AlphaFoldDB" id="A0A445MTI5"/>
<dbReference type="GO" id="GO:0008760">
    <property type="term" value="F:UDP-N-acetylglucosamine 1-carboxyvinyltransferase activity"/>
    <property type="evidence" value="ECO:0007669"/>
    <property type="project" value="UniProtKB-UniRule"/>
</dbReference>
<protein>
    <recommendedName>
        <fullName evidence="12">UDP-N-acetylglucosamine 1-carboxyvinyltransferase</fullName>
        <ecNumber evidence="12">2.5.1.7</ecNumber>
    </recommendedName>
    <alternativeName>
        <fullName evidence="12">Enoylpyruvate transferase</fullName>
    </alternativeName>
    <alternativeName>
        <fullName evidence="12">UDP-N-acetylglucosamine enolpyruvyl transferase</fullName>
        <shortName evidence="12">EPT</shortName>
    </alternativeName>
</protein>
<dbReference type="GO" id="GO:0009252">
    <property type="term" value="P:peptidoglycan biosynthetic process"/>
    <property type="evidence" value="ECO:0007669"/>
    <property type="project" value="UniProtKB-UniRule"/>
</dbReference>
<evidence type="ECO:0000313" key="14">
    <source>
        <dbReference type="EMBL" id="SPD72732.1"/>
    </source>
</evidence>
<dbReference type="FunFam" id="3.65.10.10:FF:000001">
    <property type="entry name" value="UDP-N-acetylglucosamine 1-carboxyvinyltransferase"/>
    <property type="match status" value="1"/>
</dbReference>
<comment type="catalytic activity">
    <reaction evidence="11 12">
        <text>phosphoenolpyruvate + UDP-N-acetyl-alpha-D-glucosamine = UDP-N-acetyl-3-O-(1-carboxyvinyl)-alpha-D-glucosamine + phosphate</text>
        <dbReference type="Rhea" id="RHEA:18681"/>
        <dbReference type="ChEBI" id="CHEBI:43474"/>
        <dbReference type="ChEBI" id="CHEBI:57705"/>
        <dbReference type="ChEBI" id="CHEBI:58702"/>
        <dbReference type="ChEBI" id="CHEBI:68483"/>
        <dbReference type="EC" id="2.5.1.7"/>
    </reaction>
</comment>
<dbReference type="InterPro" id="IPR036968">
    <property type="entry name" value="Enolpyruvate_Tfrase_sf"/>
</dbReference>
<gene>
    <name evidence="12 14" type="primary">murA</name>
    <name evidence="14" type="ORF">PITCH_A1510021</name>
</gene>
<evidence type="ECO:0000256" key="12">
    <source>
        <dbReference type="HAMAP-Rule" id="MF_00111"/>
    </source>
</evidence>
<dbReference type="GO" id="GO:0051301">
    <property type="term" value="P:cell division"/>
    <property type="evidence" value="ECO:0007669"/>
    <property type="project" value="UniProtKB-KW"/>
</dbReference>
<evidence type="ECO:0000256" key="1">
    <source>
        <dbReference type="ARBA" id="ARBA00004496"/>
    </source>
</evidence>
<evidence type="ECO:0000259" key="13">
    <source>
        <dbReference type="Pfam" id="PF00275"/>
    </source>
</evidence>
<dbReference type="Gene3D" id="3.65.10.10">
    <property type="entry name" value="Enolpyruvate transferase domain"/>
    <property type="match status" value="2"/>
</dbReference>
<dbReference type="GO" id="GO:0008360">
    <property type="term" value="P:regulation of cell shape"/>
    <property type="evidence" value="ECO:0007669"/>
    <property type="project" value="UniProtKB-KW"/>
</dbReference>
<keyword evidence="9 12" id="KW-0961">Cell wall biogenesis/degradation</keyword>
<dbReference type="InterPro" id="IPR013792">
    <property type="entry name" value="RNA3'P_cycl/enolpyr_Trfase_a/b"/>
</dbReference>
<evidence type="ECO:0000256" key="3">
    <source>
        <dbReference type="ARBA" id="ARBA00022490"/>
    </source>
</evidence>
<feature type="binding site" evidence="12">
    <location>
        <begin position="22"/>
        <end position="23"/>
    </location>
    <ligand>
        <name>phosphoenolpyruvate</name>
        <dbReference type="ChEBI" id="CHEBI:58702"/>
    </ligand>
</feature>
<evidence type="ECO:0000256" key="10">
    <source>
        <dbReference type="ARBA" id="ARBA00038367"/>
    </source>
</evidence>
<comment type="pathway">
    <text evidence="2 12">Cell wall biogenesis; peptidoglycan biosynthesis.</text>
</comment>
<evidence type="ECO:0000256" key="11">
    <source>
        <dbReference type="ARBA" id="ARBA00047527"/>
    </source>
</evidence>
<keyword evidence="12" id="KW-0670">Pyruvate</keyword>
<keyword evidence="8 12" id="KW-0131">Cell cycle</keyword>
<feature type="active site" description="Proton donor" evidence="12">
    <location>
        <position position="116"/>
    </location>
</feature>
<evidence type="ECO:0000256" key="2">
    <source>
        <dbReference type="ARBA" id="ARBA00004752"/>
    </source>
</evidence>
<comment type="function">
    <text evidence="12">Cell wall formation. Adds enolpyruvyl to UDP-N-acetylglucosamine.</text>
</comment>
<sequence>MDKIVIEGGRPLKGAVKVSGAKNAALPTIAACILCSGAHRLTNIPQLKDISTIKKIMSKFGILFHDEGDVLVVNSDNLTCYEAPYDLVKTMRASILLLGPLLARYGKAKISLPGGCAIGARPVNLHLKALAAMGVDMFLDHGYINAGTSGMQGANISFDIPTVTGTENIMMAAVTAKGTTVLKNSAKEPEVMDLADMLRGMGADIEGDGTDTIIIRGVKELEAARHTVIPDRIETGTFMIAAAMSKGEVKIEGCRSAHLQALIEKLDAAGARVSFSDDSIFVKGPDVIESVDIKTRPFPGFPTDLQAQFMAFMCIADGWSMIRETVFENRFIHVSELQRMGANIEINGNQALVKGVPHLLSAPVMATDLRASASLILAGLVAESGRTEVHRIYHLDRGYENMEEKFRNLGANLWREKA</sequence>
<dbReference type="PANTHER" id="PTHR43783">
    <property type="entry name" value="UDP-N-ACETYLGLUCOSAMINE 1-CARBOXYVINYLTRANSFERASE"/>
    <property type="match status" value="1"/>
</dbReference>
<dbReference type="NCBIfam" id="TIGR01072">
    <property type="entry name" value="murA"/>
    <property type="match status" value="1"/>
</dbReference>
<dbReference type="UniPathway" id="UPA00219"/>
<comment type="caution">
    <text evidence="12">Lacks conserved residue(s) required for the propagation of feature annotation.</text>
</comment>
<dbReference type="GO" id="GO:0019277">
    <property type="term" value="P:UDP-N-acetylgalactosamine biosynthetic process"/>
    <property type="evidence" value="ECO:0007669"/>
    <property type="project" value="InterPro"/>
</dbReference>
<feature type="binding site" evidence="12">
    <location>
        <position position="326"/>
    </location>
    <ligand>
        <name>UDP-N-acetyl-alpha-D-glucosamine</name>
        <dbReference type="ChEBI" id="CHEBI:57705"/>
    </ligand>
</feature>
<dbReference type="EC" id="2.5.1.7" evidence="12"/>
<evidence type="ECO:0000256" key="9">
    <source>
        <dbReference type="ARBA" id="ARBA00023316"/>
    </source>
</evidence>
<feature type="domain" description="Enolpyruvate transferase" evidence="13">
    <location>
        <begin position="7"/>
        <end position="405"/>
    </location>
</feature>
<comment type="similarity">
    <text evidence="10 12">Belongs to the EPSP synthase family. MurA subfamily.</text>
</comment>
<keyword evidence="7 12" id="KW-0573">Peptidoglycan synthesis</keyword>
<dbReference type="InterPro" id="IPR001986">
    <property type="entry name" value="Enolpyruvate_Tfrase_dom"/>
</dbReference>
<dbReference type="NCBIfam" id="NF006873">
    <property type="entry name" value="PRK09369.1"/>
    <property type="match status" value="1"/>
</dbReference>
<evidence type="ECO:0000256" key="8">
    <source>
        <dbReference type="ARBA" id="ARBA00023306"/>
    </source>
</evidence>
<evidence type="ECO:0000256" key="7">
    <source>
        <dbReference type="ARBA" id="ARBA00022984"/>
    </source>
</evidence>
<dbReference type="EMBL" id="OJIN01000059">
    <property type="protein sequence ID" value="SPD72732.1"/>
    <property type="molecule type" value="Genomic_DNA"/>
</dbReference>
<dbReference type="InterPro" id="IPR005750">
    <property type="entry name" value="UDP_GlcNAc_COvinyl_MurA"/>
</dbReference>
<proteinExistence type="inferred from homology"/>
<dbReference type="InterPro" id="IPR050068">
    <property type="entry name" value="MurA_subfamily"/>
</dbReference>
<accession>A0A445MTI5</accession>
<keyword evidence="5 12" id="KW-0808">Transferase</keyword>
<keyword evidence="6 12" id="KW-0133">Cell shape</keyword>
<comment type="subcellular location">
    <subcellularLocation>
        <location evidence="1 12">Cytoplasm</location>
    </subcellularLocation>
</comment>
<name>A0A445MTI5_9BACT</name>
<feature type="modified residue" description="2-(S-cysteinyl)pyruvic acid O-phosphothioketal" evidence="12">
    <location>
        <position position="116"/>
    </location>
</feature>
<dbReference type="HAMAP" id="MF_00111">
    <property type="entry name" value="MurA"/>
    <property type="match status" value="1"/>
</dbReference>
<feature type="binding site" evidence="12">
    <location>
        <position position="92"/>
    </location>
    <ligand>
        <name>UDP-N-acetyl-alpha-D-glucosamine</name>
        <dbReference type="ChEBI" id="CHEBI:57705"/>
    </ligand>
</feature>
<dbReference type="PANTHER" id="PTHR43783:SF1">
    <property type="entry name" value="UDP-N-ACETYLGLUCOSAMINE 1-CARBOXYVINYLTRANSFERASE"/>
    <property type="match status" value="1"/>
</dbReference>
<feature type="binding site" evidence="12">
    <location>
        <position position="304"/>
    </location>
    <ligand>
        <name>UDP-N-acetyl-alpha-D-glucosamine</name>
        <dbReference type="ChEBI" id="CHEBI:57705"/>
    </ligand>
</feature>